<name>A0A0C3NUL7_PISTI</name>
<reference evidence="3" key="2">
    <citation type="submission" date="2015-01" db="EMBL/GenBank/DDBJ databases">
        <title>Evolutionary Origins and Diversification of the Mycorrhizal Mutualists.</title>
        <authorList>
            <consortium name="DOE Joint Genome Institute"/>
            <consortium name="Mycorrhizal Genomics Consortium"/>
            <person name="Kohler A."/>
            <person name="Kuo A."/>
            <person name="Nagy L.G."/>
            <person name="Floudas D."/>
            <person name="Copeland A."/>
            <person name="Barry K.W."/>
            <person name="Cichocki N."/>
            <person name="Veneault-Fourrey C."/>
            <person name="LaButti K."/>
            <person name="Lindquist E.A."/>
            <person name="Lipzen A."/>
            <person name="Lundell T."/>
            <person name="Morin E."/>
            <person name="Murat C."/>
            <person name="Riley R."/>
            <person name="Ohm R."/>
            <person name="Sun H."/>
            <person name="Tunlid A."/>
            <person name="Henrissat B."/>
            <person name="Grigoriev I.V."/>
            <person name="Hibbett D.S."/>
            <person name="Martin F."/>
        </authorList>
    </citation>
    <scope>NUCLEOTIDE SEQUENCE [LARGE SCALE GENOMIC DNA]</scope>
    <source>
        <strain evidence="3">Marx 270</strain>
    </source>
</reference>
<dbReference type="Proteomes" id="UP000054217">
    <property type="component" value="Unassembled WGS sequence"/>
</dbReference>
<dbReference type="InParanoid" id="A0A0C3NUL7"/>
<protein>
    <submittedName>
        <fullName evidence="2">Uncharacterized protein</fullName>
    </submittedName>
</protein>
<feature type="region of interest" description="Disordered" evidence="1">
    <location>
        <begin position="163"/>
        <end position="195"/>
    </location>
</feature>
<reference evidence="2 3" key="1">
    <citation type="submission" date="2014-04" db="EMBL/GenBank/DDBJ databases">
        <authorList>
            <consortium name="DOE Joint Genome Institute"/>
            <person name="Kuo A."/>
            <person name="Kohler A."/>
            <person name="Costa M.D."/>
            <person name="Nagy L.G."/>
            <person name="Floudas D."/>
            <person name="Copeland A."/>
            <person name="Barry K.W."/>
            <person name="Cichocki N."/>
            <person name="Veneault-Fourrey C."/>
            <person name="LaButti K."/>
            <person name="Lindquist E.A."/>
            <person name="Lipzen A."/>
            <person name="Lundell T."/>
            <person name="Morin E."/>
            <person name="Murat C."/>
            <person name="Sun H."/>
            <person name="Tunlid A."/>
            <person name="Henrissat B."/>
            <person name="Grigoriev I.V."/>
            <person name="Hibbett D.S."/>
            <person name="Martin F."/>
            <person name="Nordberg H.P."/>
            <person name="Cantor M.N."/>
            <person name="Hua S.X."/>
        </authorList>
    </citation>
    <scope>NUCLEOTIDE SEQUENCE [LARGE SCALE GENOMIC DNA]</scope>
    <source>
        <strain evidence="2 3">Marx 270</strain>
    </source>
</reference>
<dbReference type="HOGENOM" id="CLU_043974_0_0_1"/>
<gene>
    <name evidence="2" type="ORF">M404DRAFT_30776</name>
</gene>
<sequence>MSANHAPQLSQLVHAAAPNLIEAEKTALKANVDTKVDAVDGPAITEANEAYERWAAKEIVCRKADEDVWMGEEALQGIEGQGTSAAELVVTVRMTHMEVPQPAHKRSWQAVAEGDDDDKPKITIPPGSVLHPVPCMQCTIKGIPCTRPSGKTCNGCTKMKQGCKKSNRGAGKKVQAGASTKAPKAAPSKWAHDNDDDNMEVVKTCVHGKGKVPVHSGFDGKTTSDISQALGMVRAEAMAAHTANLRLQVRIKQLLEALAKLGIE</sequence>
<evidence type="ECO:0000313" key="3">
    <source>
        <dbReference type="Proteomes" id="UP000054217"/>
    </source>
</evidence>
<organism evidence="2 3">
    <name type="scientific">Pisolithus tinctorius Marx 270</name>
    <dbReference type="NCBI Taxonomy" id="870435"/>
    <lineage>
        <taxon>Eukaryota</taxon>
        <taxon>Fungi</taxon>
        <taxon>Dikarya</taxon>
        <taxon>Basidiomycota</taxon>
        <taxon>Agaricomycotina</taxon>
        <taxon>Agaricomycetes</taxon>
        <taxon>Agaricomycetidae</taxon>
        <taxon>Boletales</taxon>
        <taxon>Sclerodermatineae</taxon>
        <taxon>Pisolithaceae</taxon>
        <taxon>Pisolithus</taxon>
    </lineage>
</organism>
<evidence type="ECO:0000256" key="1">
    <source>
        <dbReference type="SAM" id="MobiDB-lite"/>
    </source>
</evidence>
<evidence type="ECO:0000313" key="2">
    <source>
        <dbReference type="EMBL" id="KIN99130.1"/>
    </source>
</evidence>
<accession>A0A0C3NUL7</accession>
<proteinExistence type="predicted"/>
<dbReference type="EMBL" id="KN832008">
    <property type="protein sequence ID" value="KIN99130.1"/>
    <property type="molecule type" value="Genomic_DNA"/>
</dbReference>
<feature type="compositionally biased region" description="Low complexity" evidence="1">
    <location>
        <begin position="176"/>
        <end position="189"/>
    </location>
</feature>
<dbReference type="AlphaFoldDB" id="A0A0C3NUL7"/>
<keyword evidence="3" id="KW-1185">Reference proteome</keyword>